<dbReference type="STRING" id="150248.SAMN05216169_10522"/>
<evidence type="ECO:0000313" key="1">
    <source>
        <dbReference type="EMBL" id="SFA56220.1"/>
    </source>
</evidence>
<dbReference type="EMBL" id="FOJQ01000052">
    <property type="protein sequence ID" value="SFA56220.1"/>
    <property type="molecule type" value="Genomic_DNA"/>
</dbReference>
<keyword evidence="2" id="KW-1185">Reference proteome</keyword>
<reference evidence="2" key="1">
    <citation type="submission" date="2016-10" db="EMBL/GenBank/DDBJ databases">
        <authorList>
            <person name="Varghese N."/>
            <person name="Submissions S."/>
        </authorList>
    </citation>
    <scope>NUCLEOTIDE SEQUENCE [LARGE SCALE GENOMIC DNA]</scope>
    <source>
        <strain evidence="2">K1</strain>
    </source>
</reference>
<dbReference type="Proteomes" id="UP000198979">
    <property type="component" value="Unassembled WGS sequence"/>
</dbReference>
<name>A0A1I0TX43_9BACL</name>
<evidence type="ECO:0000313" key="2">
    <source>
        <dbReference type="Proteomes" id="UP000198979"/>
    </source>
</evidence>
<dbReference type="RefSeq" id="WP_091704414.1">
    <property type="nucleotide sequence ID" value="NZ_FOJQ01000052.1"/>
</dbReference>
<accession>A0A1I0TX43</accession>
<proteinExistence type="predicted"/>
<sequence>MNSLQKVAHRVVSSVANDLRDNTLTNLVSIPLGAAKGGQMAYKAATTGFTMLERKVGLKTTMGAVKGGAVGYIGGNVAAEVSNKIIGVEKWFDNTKIGKSIDKGITKAENWLHKAIGGGSY</sequence>
<organism evidence="1 2">
    <name type="scientific">Anoxybacillus pushchinoensis</name>
    <dbReference type="NCBI Taxonomy" id="150248"/>
    <lineage>
        <taxon>Bacteria</taxon>
        <taxon>Bacillati</taxon>
        <taxon>Bacillota</taxon>
        <taxon>Bacilli</taxon>
        <taxon>Bacillales</taxon>
        <taxon>Anoxybacillaceae</taxon>
        <taxon>Anoxybacillus</taxon>
    </lineage>
</organism>
<gene>
    <name evidence="1" type="ORF">SAMN05216169_10522</name>
</gene>
<protein>
    <submittedName>
        <fullName evidence="1">Uncharacterized protein</fullName>
    </submittedName>
</protein>
<dbReference type="OrthoDB" id="2971843at2"/>
<dbReference type="AlphaFoldDB" id="A0A1I0TX43"/>